<name>A0A5J9URH6_9POAL</name>
<reference evidence="5 6" key="1">
    <citation type="journal article" date="2019" name="Sci. Rep.">
        <title>A high-quality genome of Eragrostis curvula grass provides insights into Poaceae evolution and supports new strategies to enhance forage quality.</title>
        <authorList>
            <person name="Carballo J."/>
            <person name="Santos B.A.C.M."/>
            <person name="Zappacosta D."/>
            <person name="Garbus I."/>
            <person name="Selva J.P."/>
            <person name="Gallo C.A."/>
            <person name="Diaz A."/>
            <person name="Albertini E."/>
            <person name="Caccamo M."/>
            <person name="Echenique V."/>
        </authorList>
    </citation>
    <scope>NUCLEOTIDE SEQUENCE [LARGE SCALE GENOMIC DNA]</scope>
    <source>
        <strain evidence="6">cv. Victoria</strain>
        <tissue evidence="5">Leaf</tissue>
    </source>
</reference>
<dbReference type="GO" id="GO:0071949">
    <property type="term" value="F:FAD binding"/>
    <property type="evidence" value="ECO:0007669"/>
    <property type="project" value="InterPro"/>
</dbReference>
<dbReference type="Gene3D" id="3.50.50.60">
    <property type="entry name" value="FAD/NAD(P)-binding domain"/>
    <property type="match status" value="1"/>
</dbReference>
<dbReference type="InterPro" id="IPR036188">
    <property type="entry name" value="FAD/NAD-bd_sf"/>
</dbReference>
<organism evidence="5 6">
    <name type="scientific">Eragrostis curvula</name>
    <name type="common">weeping love grass</name>
    <dbReference type="NCBI Taxonomy" id="38414"/>
    <lineage>
        <taxon>Eukaryota</taxon>
        <taxon>Viridiplantae</taxon>
        <taxon>Streptophyta</taxon>
        <taxon>Embryophyta</taxon>
        <taxon>Tracheophyta</taxon>
        <taxon>Spermatophyta</taxon>
        <taxon>Magnoliopsida</taxon>
        <taxon>Liliopsida</taxon>
        <taxon>Poales</taxon>
        <taxon>Poaceae</taxon>
        <taxon>PACMAD clade</taxon>
        <taxon>Chloridoideae</taxon>
        <taxon>Eragrostideae</taxon>
        <taxon>Eragrostidinae</taxon>
        <taxon>Eragrostis</taxon>
    </lineage>
</organism>
<keyword evidence="6" id="KW-1185">Reference proteome</keyword>
<dbReference type="PANTHER" id="PTHR45934:SF26">
    <property type="entry name" value="FAD-BINDING DOMAIN-CONTAINING PROTEIN"/>
    <property type="match status" value="1"/>
</dbReference>
<feature type="domain" description="FAD-binding" evidence="4">
    <location>
        <begin position="346"/>
        <end position="390"/>
    </location>
</feature>
<dbReference type="GO" id="GO:0004497">
    <property type="term" value="F:monooxygenase activity"/>
    <property type="evidence" value="ECO:0007669"/>
    <property type="project" value="UniProtKB-KW"/>
</dbReference>
<dbReference type="InterPro" id="IPR044560">
    <property type="entry name" value="MOase"/>
</dbReference>
<keyword evidence="2" id="KW-0503">Monooxygenase</keyword>
<protein>
    <recommendedName>
        <fullName evidence="4">FAD-binding domain-containing protein</fullName>
    </recommendedName>
</protein>
<evidence type="ECO:0000256" key="3">
    <source>
        <dbReference type="ARBA" id="ARBA00024018"/>
    </source>
</evidence>
<evidence type="ECO:0000256" key="2">
    <source>
        <dbReference type="ARBA" id="ARBA00023033"/>
    </source>
</evidence>
<comment type="similarity">
    <text evidence="3">Belongs to the 3-hydroxybenzoate 6-hydroxylase family.</text>
</comment>
<gene>
    <name evidence="5" type="ORF">EJB05_28164</name>
</gene>
<dbReference type="Proteomes" id="UP000324897">
    <property type="component" value="Chromosome 2"/>
</dbReference>
<evidence type="ECO:0000259" key="4">
    <source>
        <dbReference type="Pfam" id="PF01494"/>
    </source>
</evidence>
<dbReference type="EMBL" id="RWGY01000013">
    <property type="protein sequence ID" value="TVU25660.1"/>
    <property type="molecule type" value="Genomic_DNA"/>
</dbReference>
<dbReference type="Gene3D" id="3.30.9.30">
    <property type="match status" value="1"/>
</dbReference>
<dbReference type="PANTHER" id="PTHR45934">
    <property type="entry name" value="FAD/NAD(P)-BINDING OXIDOREDUCTASE FAMILY PROTEIN"/>
    <property type="match status" value="1"/>
</dbReference>
<dbReference type="Gramene" id="TVU25660">
    <property type="protein sequence ID" value="TVU25660"/>
    <property type="gene ID" value="EJB05_28164"/>
</dbReference>
<keyword evidence="1" id="KW-0560">Oxidoreductase</keyword>
<feature type="non-terminal residue" evidence="5">
    <location>
        <position position="1"/>
    </location>
</feature>
<dbReference type="OrthoDB" id="47494at2759"/>
<dbReference type="InterPro" id="IPR002938">
    <property type="entry name" value="FAD-bd"/>
</dbReference>
<sequence length="476" mass="52381">MYKCRFSVVVFSPEIKQSTSTTQLSSYSYMNQFSIHVLIKCDPNLKGHESQCRNMIGRASNQIEAKTEGKVSLVLEKSETLRADGVGIEVHANGWRVLEQLGVADELRGTANLITAAKFADAHQLVVAMVANQPRPSGKELAAAHIDRFSFNEKAGKVSYFLAARKEEKSYTNQSNLANTIWLARHELRWLKRKDLIDTLAKNIPAKAFRFGCHIASIHSDPGSHVTVLKTVDGATMRAKIQYNSYLKNSSLASNCRSSLDVMAQTQWLPSTDFVFGCFPVTDNLVGFFVSCSDPSADMIDDMSIMKDFMLNKLQECPAKVIEVIKNSDPESWHVATKLYYRHLCQVMFGRFQKGTVTVAGDAMHVMGPFIGQGGAAGMEDAIVLARSLWRATARGLDIEGAGSSGEPCAKMVSAAIRDYIKERRLRVASLSLETFAVGALLIRAKTGVAKLSCMIILAVLGHKASRHANYDCGRL</sequence>
<proteinExistence type="inferred from homology"/>
<accession>A0A5J9URH6</accession>
<evidence type="ECO:0000256" key="1">
    <source>
        <dbReference type="ARBA" id="ARBA00023002"/>
    </source>
</evidence>
<dbReference type="AlphaFoldDB" id="A0A5J9URH6"/>
<dbReference type="SUPFAM" id="SSF51905">
    <property type="entry name" value="FAD/NAD(P)-binding domain"/>
    <property type="match status" value="1"/>
</dbReference>
<evidence type="ECO:0000313" key="6">
    <source>
        <dbReference type="Proteomes" id="UP000324897"/>
    </source>
</evidence>
<comment type="caution">
    <text evidence="5">The sequence shown here is derived from an EMBL/GenBank/DDBJ whole genome shotgun (WGS) entry which is preliminary data.</text>
</comment>
<dbReference type="Pfam" id="PF01494">
    <property type="entry name" value="FAD_binding_3"/>
    <property type="match status" value="1"/>
</dbReference>
<evidence type="ECO:0000313" key="5">
    <source>
        <dbReference type="EMBL" id="TVU25660.1"/>
    </source>
</evidence>